<accession>A0A7W7SSJ2</accession>
<reference evidence="1 2" key="1">
    <citation type="submission" date="2020-08" db="EMBL/GenBank/DDBJ databases">
        <title>Sequencing the genomes of 1000 actinobacteria strains.</title>
        <authorList>
            <person name="Klenk H.-P."/>
        </authorList>
    </citation>
    <scope>NUCLEOTIDE SEQUENCE [LARGE SCALE GENOMIC DNA]</scope>
    <source>
        <strain evidence="1 2">DSM 45886</strain>
    </source>
</reference>
<comment type="caution">
    <text evidence="1">The sequence shown here is derived from an EMBL/GenBank/DDBJ whole genome shotgun (WGS) entry which is preliminary data.</text>
</comment>
<keyword evidence="2" id="KW-1185">Reference proteome</keyword>
<sequence length="145" mass="16024">MSWHNPLRPYWTCTGCDADWPCPTKRRELFAEYQGAMISLSIYLASQLVEAAPELDYIPAGWLHNRFLGWIRHPAEPLPHSATDVLVSTYDLVTEHTIDHQGCCPTCGDPDTCWVRINPAGPAIAVPLPRSTSTTHRADGAPATS</sequence>
<dbReference type="EMBL" id="JACHJW010000001">
    <property type="protein sequence ID" value="MBB4960175.1"/>
    <property type="molecule type" value="Genomic_DNA"/>
</dbReference>
<evidence type="ECO:0000313" key="1">
    <source>
        <dbReference type="EMBL" id="MBB4960175.1"/>
    </source>
</evidence>
<evidence type="ECO:0000313" key="2">
    <source>
        <dbReference type="Proteomes" id="UP000578819"/>
    </source>
</evidence>
<dbReference type="RefSeq" id="WP_246446624.1">
    <property type="nucleotide sequence ID" value="NZ_JACHJW010000001.1"/>
</dbReference>
<dbReference type="Proteomes" id="UP000578819">
    <property type="component" value="Unassembled WGS sequence"/>
</dbReference>
<name>A0A7W7SSJ2_9ACTN</name>
<proteinExistence type="predicted"/>
<evidence type="ECO:0008006" key="3">
    <source>
        <dbReference type="Google" id="ProtNLM"/>
    </source>
</evidence>
<protein>
    <recommendedName>
        <fullName evidence="3">Flavin reductase</fullName>
    </recommendedName>
</protein>
<organism evidence="1 2">
    <name type="scientific">Micromonospora polyrhachis</name>
    <dbReference type="NCBI Taxonomy" id="1282883"/>
    <lineage>
        <taxon>Bacteria</taxon>
        <taxon>Bacillati</taxon>
        <taxon>Actinomycetota</taxon>
        <taxon>Actinomycetes</taxon>
        <taxon>Micromonosporales</taxon>
        <taxon>Micromonosporaceae</taxon>
        <taxon>Micromonospora</taxon>
    </lineage>
</organism>
<dbReference type="AlphaFoldDB" id="A0A7W7SSJ2"/>
<gene>
    <name evidence="1" type="ORF">FHR38_003908</name>
</gene>